<organism evidence="2 3">
    <name type="scientific">Dovyalis caffra</name>
    <dbReference type="NCBI Taxonomy" id="77055"/>
    <lineage>
        <taxon>Eukaryota</taxon>
        <taxon>Viridiplantae</taxon>
        <taxon>Streptophyta</taxon>
        <taxon>Embryophyta</taxon>
        <taxon>Tracheophyta</taxon>
        <taxon>Spermatophyta</taxon>
        <taxon>Magnoliopsida</taxon>
        <taxon>eudicotyledons</taxon>
        <taxon>Gunneridae</taxon>
        <taxon>Pentapetalae</taxon>
        <taxon>rosids</taxon>
        <taxon>fabids</taxon>
        <taxon>Malpighiales</taxon>
        <taxon>Salicaceae</taxon>
        <taxon>Flacourtieae</taxon>
        <taxon>Dovyalis</taxon>
    </lineage>
</organism>
<proteinExistence type="predicted"/>
<evidence type="ECO:0000313" key="2">
    <source>
        <dbReference type="EMBL" id="CAK7327552.1"/>
    </source>
</evidence>
<sequence>SSFAKIPTSNPVSQWNYDDDDLPNSSHPLSRISASNPLPLPTSEIPSIASSPIGPLS</sequence>
<gene>
    <name evidence="2" type="ORF">DCAF_LOCUS5267</name>
</gene>
<dbReference type="AlphaFoldDB" id="A0AAV1R0M1"/>
<protein>
    <submittedName>
        <fullName evidence="2">Uncharacterized protein</fullName>
    </submittedName>
</protein>
<keyword evidence="3" id="KW-1185">Reference proteome</keyword>
<accession>A0AAV1R0M1</accession>
<comment type="caution">
    <text evidence="2">The sequence shown here is derived from an EMBL/GenBank/DDBJ whole genome shotgun (WGS) entry which is preliminary data.</text>
</comment>
<dbReference type="Proteomes" id="UP001314170">
    <property type="component" value="Unassembled WGS sequence"/>
</dbReference>
<reference evidence="2 3" key="1">
    <citation type="submission" date="2024-01" db="EMBL/GenBank/DDBJ databases">
        <authorList>
            <person name="Waweru B."/>
        </authorList>
    </citation>
    <scope>NUCLEOTIDE SEQUENCE [LARGE SCALE GENOMIC DNA]</scope>
</reference>
<feature type="non-terminal residue" evidence="2">
    <location>
        <position position="1"/>
    </location>
</feature>
<name>A0AAV1R0M1_9ROSI</name>
<feature type="compositionally biased region" description="Polar residues" evidence="1">
    <location>
        <begin position="23"/>
        <end position="36"/>
    </location>
</feature>
<feature type="region of interest" description="Disordered" evidence="1">
    <location>
        <begin position="1"/>
        <end position="57"/>
    </location>
</feature>
<evidence type="ECO:0000256" key="1">
    <source>
        <dbReference type="SAM" id="MobiDB-lite"/>
    </source>
</evidence>
<dbReference type="EMBL" id="CAWUPB010000857">
    <property type="protein sequence ID" value="CAK7327552.1"/>
    <property type="molecule type" value="Genomic_DNA"/>
</dbReference>
<feature type="non-terminal residue" evidence="2">
    <location>
        <position position="57"/>
    </location>
</feature>
<evidence type="ECO:0000313" key="3">
    <source>
        <dbReference type="Proteomes" id="UP001314170"/>
    </source>
</evidence>
<feature type="compositionally biased region" description="Polar residues" evidence="1">
    <location>
        <begin position="1"/>
        <end position="16"/>
    </location>
</feature>